<dbReference type="EMBL" id="CP002693">
    <property type="protein sequence ID" value="AEE54587.1"/>
    <property type="molecule type" value="Genomic_DNA"/>
</dbReference>
<geneLocation type="plasmid" evidence="2 3">
    <name>pHALHY02</name>
</geneLocation>
<accession>F4L879</accession>
<evidence type="ECO:0000313" key="3">
    <source>
        <dbReference type="Proteomes" id="UP000008461"/>
    </source>
</evidence>
<dbReference type="KEGG" id="hhy:Halhy_6774"/>
<proteinExistence type="predicted"/>
<organism evidence="2 3">
    <name type="scientific">Haliscomenobacter hydrossis (strain ATCC 27775 / DSM 1100 / LMG 10767 / O)</name>
    <dbReference type="NCBI Taxonomy" id="760192"/>
    <lineage>
        <taxon>Bacteria</taxon>
        <taxon>Pseudomonadati</taxon>
        <taxon>Bacteroidota</taxon>
        <taxon>Saprospiria</taxon>
        <taxon>Saprospirales</taxon>
        <taxon>Haliscomenobacteraceae</taxon>
        <taxon>Haliscomenobacter</taxon>
    </lineage>
</organism>
<dbReference type="Proteomes" id="UP000008461">
    <property type="component" value="Plasmid pHALHY02"/>
</dbReference>
<evidence type="ECO:0000313" key="2">
    <source>
        <dbReference type="EMBL" id="AEE54587.1"/>
    </source>
</evidence>
<keyword evidence="2" id="KW-0614">Plasmid</keyword>
<keyword evidence="3" id="KW-1185">Reference proteome</keyword>
<reference evidence="2 3" key="1">
    <citation type="journal article" date="2011" name="Stand. Genomic Sci.">
        <title>Complete genome sequence of Haliscomenobacter hydrossis type strain (O).</title>
        <authorList>
            <consortium name="US DOE Joint Genome Institute (JGI-PGF)"/>
            <person name="Daligault H."/>
            <person name="Lapidus A."/>
            <person name="Zeytun A."/>
            <person name="Nolan M."/>
            <person name="Lucas S."/>
            <person name="Del Rio T.G."/>
            <person name="Tice H."/>
            <person name="Cheng J.F."/>
            <person name="Tapia R."/>
            <person name="Han C."/>
            <person name="Goodwin L."/>
            <person name="Pitluck S."/>
            <person name="Liolios K."/>
            <person name="Pagani I."/>
            <person name="Ivanova N."/>
            <person name="Huntemann M."/>
            <person name="Mavromatis K."/>
            <person name="Mikhailova N."/>
            <person name="Pati A."/>
            <person name="Chen A."/>
            <person name="Palaniappan K."/>
            <person name="Land M."/>
            <person name="Hauser L."/>
            <person name="Brambilla E.M."/>
            <person name="Rohde M."/>
            <person name="Verbarg S."/>
            <person name="Goker M."/>
            <person name="Bristow J."/>
            <person name="Eisen J.A."/>
            <person name="Markowitz V."/>
            <person name="Hugenholtz P."/>
            <person name="Kyrpides N.C."/>
            <person name="Klenk H.P."/>
            <person name="Woyke T."/>
        </authorList>
    </citation>
    <scope>NUCLEOTIDE SEQUENCE [LARGE SCALE GENOMIC DNA]</scope>
    <source>
        <strain evidence="3">ATCC 27775 / DSM 1100 / LMG 10767 / O</strain>
        <plasmid evidence="3">Plasmid pHALHY02</plasmid>
    </source>
</reference>
<feature type="region of interest" description="Disordered" evidence="1">
    <location>
        <begin position="88"/>
        <end position="118"/>
    </location>
</feature>
<dbReference type="RefSeq" id="WP_013769103.1">
    <property type="nucleotide sequence ID" value="NC_015512.1"/>
</dbReference>
<sequence length="182" mass="20357">MAKKSFAGALSGERKSRLSGIVSPQLEVVKEKVEETPLVEITVVADQVDPTKEFPLIPEEAMEELRQKAAKYVQDGQGELKEESKTVIEEALEPKAETAPKEKARSSTRKEAEPKEGAREKMNLFIETGYEFGIRVRAAAASEMMDLREFVETALTHYMNEVIGNNVVNKAVGKYKERNNLK</sequence>
<gene>
    <name evidence="2" type="ordered locus">Halhy_6774</name>
</gene>
<protein>
    <submittedName>
        <fullName evidence="2">Uncharacterized protein</fullName>
    </submittedName>
</protein>
<name>F4L879_HALH1</name>
<dbReference type="HOGENOM" id="CLU_1480078_0_0_10"/>
<dbReference type="AlphaFoldDB" id="F4L879"/>
<reference key="2">
    <citation type="submission" date="2011-04" db="EMBL/GenBank/DDBJ databases">
        <title>Complete sequence of plasmid 2 of Haliscomenobacter hydrossis DSM 1100.</title>
        <authorList>
            <consortium name="US DOE Joint Genome Institute (JGI-PGF)"/>
            <person name="Lucas S."/>
            <person name="Han J."/>
            <person name="Lapidus A."/>
            <person name="Bruce D."/>
            <person name="Goodwin L."/>
            <person name="Pitluck S."/>
            <person name="Peters L."/>
            <person name="Kyrpides N."/>
            <person name="Mavromatis K."/>
            <person name="Ivanova N."/>
            <person name="Ovchinnikova G."/>
            <person name="Pagani I."/>
            <person name="Daligault H."/>
            <person name="Detter J.C."/>
            <person name="Han C."/>
            <person name="Land M."/>
            <person name="Hauser L."/>
            <person name="Markowitz V."/>
            <person name="Cheng J.-F."/>
            <person name="Hugenholtz P."/>
            <person name="Woyke T."/>
            <person name="Wu D."/>
            <person name="Verbarg S."/>
            <person name="Frueling A."/>
            <person name="Brambilla E."/>
            <person name="Klenk H.-P."/>
            <person name="Eisen J.A."/>
        </authorList>
    </citation>
    <scope>NUCLEOTIDE SEQUENCE</scope>
    <source>
        <strain>DSM 1100</strain>
    </source>
</reference>
<evidence type="ECO:0000256" key="1">
    <source>
        <dbReference type="SAM" id="MobiDB-lite"/>
    </source>
</evidence>